<proteinExistence type="predicted"/>
<comment type="caution">
    <text evidence="1">The sequence shown here is derived from an EMBL/GenBank/DDBJ whole genome shotgun (WGS) entry which is preliminary data.</text>
</comment>
<dbReference type="EMBL" id="MU277214">
    <property type="protein sequence ID" value="KAI0061076.1"/>
    <property type="molecule type" value="Genomic_DNA"/>
</dbReference>
<sequence length="153" mass="15829">MLSFLRAISLFVLALSSALLVRTAPLNRRQTGTVQCNLDRLGVVVGIQETTTSVNELALQLANTTFSSNITAAQTDLNAAQAAIDQIFTAVVANQPASPVLTNQVGGNLTNAATILFSLNVTTPSANATRTAAINFLEQAATAGAAVIRDCVA</sequence>
<evidence type="ECO:0000313" key="2">
    <source>
        <dbReference type="Proteomes" id="UP000814140"/>
    </source>
</evidence>
<organism evidence="1 2">
    <name type="scientific">Artomyces pyxidatus</name>
    <dbReference type="NCBI Taxonomy" id="48021"/>
    <lineage>
        <taxon>Eukaryota</taxon>
        <taxon>Fungi</taxon>
        <taxon>Dikarya</taxon>
        <taxon>Basidiomycota</taxon>
        <taxon>Agaricomycotina</taxon>
        <taxon>Agaricomycetes</taxon>
        <taxon>Russulales</taxon>
        <taxon>Auriscalpiaceae</taxon>
        <taxon>Artomyces</taxon>
    </lineage>
</organism>
<name>A0ACB8SYV8_9AGAM</name>
<evidence type="ECO:0000313" key="1">
    <source>
        <dbReference type="EMBL" id="KAI0061076.1"/>
    </source>
</evidence>
<reference evidence="1" key="1">
    <citation type="submission" date="2021-03" db="EMBL/GenBank/DDBJ databases">
        <authorList>
            <consortium name="DOE Joint Genome Institute"/>
            <person name="Ahrendt S."/>
            <person name="Looney B.P."/>
            <person name="Miyauchi S."/>
            <person name="Morin E."/>
            <person name="Drula E."/>
            <person name="Courty P.E."/>
            <person name="Chicoki N."/>
            <person name="Fauchery L."/>
            <person name="Kohler A."/>
            <person name="Kuo A."/>
            <person name="Labutti K."/>
            <person name="Pangilinan J."/>
            <person name="Lipzen A."/>
            <person name="Riley R."/>
            <person name="Andreopoulos W."/>
            <person name="He G."/>
            <person name="Johnson J."/>
            <person name="Barry K.W."/>
            <person name="Grigoriev I.V."/>
            <person name="Nagy L."/>
            <person name="Hibbett D."/>
            <person name="Henrissat B."/>
            <person name="Matheny P.B."/>
            <person name="Labbe J."/>
            <person name="Martin F."/>
        </authorList>
    </citation>
    <scope>NUCLEOTIDE SEQUENCE</scope>
    <source>
        <strain evidence="1">HHB10654</strain>
    </source>
</reference>
<dbReference type="Proteomes" id="UP000814140">
    <property type="component" value="Unassembled WGS sequence"/>
</dbReference>
<reference evidence="1" key="2">
    <citation type="journal article" date="2022" name="New Phytol.">
        <title>Evolutionary transition to the ectomycorrhizal habit in the genomes of a hyperdiverse lineage of mushroom-forming fungi.</title>
        <authorList>
            <person name="Looney B."/>
            <person name="Miyauchi S."/>
            <person name="Morin E."/>
            <person name="Drula E."/>
            <person name="Courty P.E."/>
            <person name="Kohler A."/>
            <person name="Kuo A."/>
            <person name="LaButti K."/>
            <person name="Pangilinan J."/>
            <person name="Lipzen A."/>
            <person name="Riley R."/>
            <person name="Andreopoulos W."/>
            <person name="He G."/>
            <person name="Johnson J."/>
            <person name="Nolan M."/>
            <person name="Tritt A."/>
            <person name="Barry K.W."/>
            <person name="Grigoriev I.V."/>
            <person name="Nagy L.G."/>
            <person name="Hibbett D."/>
            <person name="Henrissat B."/>
            <person name="Matheny P.B."/>
            <person name="Labbe J."/>
            <person name="Martin F.M."/>
        </authorList>
    </citation>
    <scope>NUCLEOTIDE SEQUENCE</scope>
    <source>
        <strain evidence="1">HHB10654</strain>
    </source>
</reference>
<accession>A0ACB8SYV8</accession>
<keyword evidence="2" id="KW-1185">Reference proteome</keyword>
<protein>
    <submittedName>
        <fullName evidence="1">Uncharacterized protein</fullName>
    </submittedName>
</protein>
<gene>
    <name evidence="1" type="ORF">BV25DRAFT_1826914</name>
</gene>